<proteinExistence type="predicted"/>
<dbReference type="AlphaFoldDB" id="A0A383BF19"/>
<dbReference type="EMBL" id="UINC01199535">
    <property type="protein sequence ID" value="SVE18015.1"/>
    <property type="molecule type" value="Genomic_DNA"/>
</dbReference>
<dbReference type="InterPro" id="IPR029063">
    <property type="entry name" value="SAM-dependent_MTases_sf"/>
</dbReference>
<evidence type="ECO:0000313" key="2">
    <source>
        <dbReference type="EMBL" id="SVE18015.1"/>
    </source>
</evidence>
<gene>
    <name evidence="2" type="ORF">METZ01_LOCUS470869</name>
</gene>
<dbReference type="InterPro" id="IPR025714">
    <property type="entry name" value="Methyltranfer_dom"/>
</dbReference>
<dbReference type="Gene3D" id="3.40.50.150">
    <property type="entry name" value="Vaccinia Virus protein VP39"/>
    <property type="match status" value="1"/>
</dbReference>
<reference evidence="2" key="1">
    <citation type="submission" date="2018-05" db="EMBL/GenBank/DDBJ databases">
        <authorList>
            <person name="Lanie J.A."/>
            <person name="Ng W.-L."/>
            <person name="Kazmierczak K.M."/>
            <person name="Andrzejewski T.M."/>
            <person name="Davidsen T.M."/>
            <person name="Wayne K.J."/>
            <person name="Tettelin H."/>
            <person name="Glass J.I."/>
            <person name="Rusch D."/>
            <person name="Podicherti R."/>
            <person name="Tsui H.-C.T."/>
            <person name="Winkler M.E."/>
        </authorList>
    </citation>
    <scope>NUCLEOTIDE SEQUENCE</scope>
</reference>
<dbReference type="Pfam" id="PF13847">
    <property type="entry name" value="Methyltransf_31"/>
    <property type="match status" value="1"/>
</dbReference>
<dbReference type="SUPFAM" id="SSF53335">
    <property type="entry name" value="S-adenosyl-L-methionine-dependent methyltransferases"/>
    <property type="match status" value="1"/>
</dbReference>
<sequence length="150" mass="17467">MAKELARKLLKYPLDDVLRGIGFRDKDIPPMKLVRVSPYQTFREAGDEWLSKLREVGGLQPHENMLDIGCGSGRVALALMHYLSDEGSYTGADIRRDEIIWLQSHYSSKRSNFKFEFLDVENAFYSRDPNKNRLRPFSFRSSRTRMISFV</sequence>
<organism evidence="2">
    <name type="scientific">marine metagenome</name>
    <dbReference type="NCBI Taxonomy" id="408172"/>
    <lineage>
        <taxon>unclassified sequences</taxon>
        <taxon>metagenomes</taxon>
        <taxon>ecological metagenomes</taxon>
    </lineage>
</organism>
<accession>A0A383BF19</accession>
<evidence type="ECO:0000259" key="1">
    <source>
        <dbReference type="Pfam" id="PF13847"/>
    </source>
</evidence>
<feature type="domain" description="Methyltransferase" evidence="1">
    <location>
        <begin position="61"/>
        <end position="123"/>
    </location>
</feature>
<protein>
    <recommendedName>
        <fullName evidence="1">Methyltransferase domain-containing protein</fullName>
    </recommendedName>
</protein>
<name>A0A383BF19_9ZZZZ</name>